<evidence type="ECO:0000256" key="3">
    <source>
        <dbReference type="ARBA" id="ARBA00022806"/>
    </source>
</evidence>
<organism evidence="8">
    <name type="scientific">freshwater metagenome</name>
    <dbReference type="NCBI Taxonomy" id="449393"/>
    <lineage>
        <taxon>unclassified sequences</taxon>
        <taxon>metagenomes</taxon>
        <taxon>ecological metagenomes</taxon>
    </lineage>
</organism>
<dbReference type="PROSITE" id="PS51192">
    <property type="entry name" value="HELICASE_ATP_BIND_1"/>
    <property type="match status" value="1"/>
</dbReference>
<proteinExistence type="predicted"/>
<keyword evidence="3" id="KW-0347">Helicase</keyword>
<keyword evidence="1" id="KW-0547">Nucleotide-binding</keyword>
<dbReference type="PROSITE" id="PS51194">
    <property type="entry name" value="HELICASE_CTER"/>
    <property type="match status" value="1"/>
</dbReference>
<dbReference type="CDD" id="cd22249">
    <property type="entry name" value="UDM1_RNF168_RNF169-like"/>
    <property type="match status" value="1"/>
</dbReference>
<reference evidence="8" key="1">
    <citation type="submission" date="2020-05" db="EMBL/GenBank/DDBJ databases">
        <authorList>
            <person name="Chiriac C."/>
            <person name="Salcher M."/>
            <person name="Ghai R."/>
            <person name="Kavagutti S V."/>
        </authorList>
    </citation>
    <scope>NUCLEOTIDE SEQUENCE</scope>
</reference>
<gene>
    <name evidence="8" type="ORF">UFOPK1683_00855</name>
</gene>
<accession>A0A6J6EDJ8</accession>
<dbReference type="GO" id="GO:0016787">
    <property type="term" value="F:hydrolase activity"/>
    <property type="evidence" value="ECO:0007669"/>
    <property type="project" value="UniProtKB-KW"/>
</dbReference>
<evidence type="ECO:0000256" key="1">
    <source>
        <dbReference type="ARBA" id="ARBA00022741"/>
    </source>
</evidence>
<evidence type="ECO:0000259" key="6">
    <source>
        <dbReference type="PROSITE" id="PS51192"/>
    </source>
</evidence>
<evidence type="ECO:0000313" key="8">
    <source>
        <dbReference type="EMBL" id="CAB4574247.1"/>
    </source>
</evidence>
<feature type="domain" description="Helicase ATP-binding" evidence="6">
    <location>
        <begin position="863"/>
        <end position="1022"/>
    </location>
</feature>
<dbReference type="SUPFAM" id="SSF52540">
    <property type="entry name" value="P-loop containing nucleoside triphosphate hydrolases"/>
    <property type="match status" value="1"/>
</dbReference>
<evidence type="ECO:0000256" key="5">
    <source>
        <dbReference type="SAM" id="Coils"/>
    </source>
</evidence>
<dbReference type="SMART" id="SM00487">
    <property type="entry name" value="DEXDc"/>
    <property type="match status" value="1"/>
</dbReference>
<feature type="coiled-coil region" evidence="5">
    <location>
        <begin position="85"/>
        <end position="148"/>
    </location>
</feature>
<dbReference type="SMART" id="SM00490">
    <property type="entry name" value="HELICc"/>
    <property type="match status" value="1"/>
</dbReference>
<protein>
    <submittedName>
        <fullName evidence="8">Unannotated protein</fullName>
    </submittedName>
</protein>
<dbReference type="PANTHER" id="PTHR11274">
    <property type="entry name" value="RAD25/XP-B DNA REPAIR HELICASE"/>
    <property type="match status" value="1"/>
</dbReference>
<name>A0A6J6EDJ8_9ZZZZ</name>
<dbReference type="EMBL" id="CAEZTL010000094">
    <property type="protein sequence ID" value="CAB4574247.1"/>
    <property type="molecule type" value="Genomic_DNA"/>
</dbReference>
<dbReference type="InterPro" id="IPR027417">
    <property type="entry name" value="P-loop_NTPase"/>
</dbReference>
<dbReference type="GO" id="GO:0003677">
    <property type="term" value="F:DNA binding"/>
    <property type="evidence" value="ECO:0007669"/>
    <property type="project" value="InterPro"/>
</dbReference>
<dbReference type="Pfam" id="PF04851">
    <property type="entry name" value="ResIII"/>
    <property type="match status" value="1"/>
</dbReference>
<sequence length="1291" mass="145636">MSDLESFESRFTTEQISLFAELIEKHWVRLDFESQDEKIAEILYRFEAVGLDKRWNGIPQEILSIFSKLKANLDSSEWNDVSRKLSEFREEYPAYKKSLIEAEERAREKAEKDARERKASEELAKEELRKKEEQLKATRRLQASEKAEAIRLQAKLESRNGRMAVPTEFDRNYADVILKECVELAITAITINKVEESIARILTLILDGNKSSRAIQVRLSARSKEAEIVIAFLFLGKANDFIAPLWRGRVINGRHVMDQLYAYNLAIQFTESKEQALIFSTYFPEPPDLESRVKIANVIYACIQDGEVTLEASLPTLVKFIPVEAMSEQILLSSLKMHYVGNWRTRFFRLLDLTDTEEHSPLIESLTGTSREYLDLAHDEYRAEKLDMFATQRLVDGNVQCGFGMKIEKISLAVKAEYIENLIKYGQVTNNLIRDYLYEDGVEKKSEIAEICLRFQDISLENFIGVAAILESCYSPQALLDALNTHEYPTDNEEIWQLRKRLLFATKNLDAVIVLDGDRKFVEQDDNLDFALLALQSGDYQACKQILEREFGKFNSILELDVIGQMATARKVEFLPYILKFEEISDPKVIIEVAKLEISEGRLLSAGEHLGKLVEAQNSDAAALMLKVKEPTGETPFEDLYLATQTSDFEMKVVAYRELSKHYAYVGDMESAQQYAEVFAPDDDESAYLLATIVKNSRTSYWAEEVLVRTSFEEQDSFRNRFITYGFSRDSELEDYNLHKNLITRNIKQSSQRSTSGAIRVTEDWYCRKALLNEYSDETSGPTSLSFNFSSCRIHDRALQERIKFGYRSPQSRQVDKTVLLNFKQDAEIRDFASKATPSMLKILSDLQASGFQPRKWQEKAFAEWVDHARQGMIEAVTGSGKSYLGALAAAEALDDGYAVLIVVPTQILCDQWIEGPLRALHRDGLVNKIGNAKSNAAPDASAVVPGKITVAVLKSIIDNPSYLPGSHLNSCLIADELHNYGGLETSKALGANFRRRLGMTATLADSESLGFFKNYFGGDPIYTYDFGDAVRDGAVSKFDLVMIGVRPNDLERELYTEAESQMRTAREEIIKSFSIGRDANSFERGLAALENAGRAKDLTDRYKLLKKRADSIISNSQSKLRAVNIISSFIGSRGNTIVFSDVNSNAKNVRQILANEGVLGEIVNSDVSPSERKLLIEKLENKSISALISPKALDEGVDIKVLTVGLFVGVQAQRRRLIQRLGRVLRVQSGKKKPVVIIPFNVGSSEDPTIPGNEKLQLGKFDFIGANADTIKSFQVGEEDSIKESLKLFL</sequence>
<dbReference type="GO" id="GO:0004386">
    <property type="term" value="F:helicase activity"/>
    <property type="evidence" value="ECO:0007669"/>
    <property type="project" value="UniProtKB-KW"/>
</dbReference>
<evidence type="ECO:0000256" key="4">
    <source>
        <dbReference type="ARBA" id="ARBA00022840"/>
    </source>
</evidence>
<dbReference type="InterPro" id="IPR006935">
    <property type="entry name" value="Helicase/UvrB_N"/>
</dbReference>
<keyword evidence="4" id="KW-0067">ATP-binding</keyword>
<dbReference type="Pfam" id="PF00271">
    <property type="entry name" value="Helicase_C"/>
    <property type="match status" value="1"/>
</dbReference>
<keyword evidence="5" id="KW-0175">Coiled coil</keyword>
<dbReference type="InterPro" id="IPR014001">
    <property type="entry name" value="Helicase_ATP-bd"/>
</dbReference>
<dbReference type="InterPro" id="IPR001650">
    <property type="entry name" value="Helicase_C-like"/>
</dbReference>
<evidence type="ECO:0000259" key="7">
    <source>
        <dbReference type="PROSITE" id="PS51194"/>
    </source>
</evidence>
<evidence type="ECO:0000256" key="2">
    <source>
        <dbReference type="ARBA" id="ARBA00022801"/>
    </source>
</evidence>
<dbReference type="InterPro" id="IPR050615">
    <property type="entry name" value="ATP-dep_DNA_Helicase"/>
</dbReference>
<feature type="domain" description="Helicase C-terminal" evidence="7">
    <location>
        <begin position="1123"/>
        <end position="1283"/>
    </location>
</feature>
<keyword evidence="2" id="KW-0378">Hydrolase</keyword>
<dbReference type="GO" id="GO:0005524">
    <property type="term" value="F:ATP binding"/>
    <property type="evidence" value="ECO:0007669"/>
    <property type="project" value="UniProtKB-KW"/>
</dbReference>
<dbReference type="Gene3D" id="3.40.50.300">
    <property type="entry name" value="P-loop containing nucleotide triphosphate hydrolases"/>
    <property type="match status" value="2"/>
</dbReference>
<dbReference type="PANTHER" id="PTHR11274:SF0">
    <property type="entry name" value="GENERAL TRANSCRIPTION AND DNA REPAIR FACTOR IIH HELICASE SUBUNIT XPB"/>
    <property type="match status" value="1"/>
</dbReference>